<organism evidence="13 14">
    <name type="scientific">Pseudooceanicola marinus</name>
    <dbReference type="NCBI Taxonomy" id="396013"/>
    <lineage>
        <taxon>Bacteria</taxon>
        <taxon>Pseudomonadati</taxon>
        <taxon>Pseudomonadota</taxon>
        <taxon>Alphaproteobacteria</taxon>
        <taxon>Rhodobacterales</taxon>
        <taxon>Paracoccaceae</taxon>
        <taxon>Pseudooceanicola</taxon>
    </lineage>
</organism>
<keyword evidence="3" id="KW-1003">Cell membrane</keyword>
<dbReference type="PRINTS" id="PR00604">
    <property type="entry name" value="CYTCHRMECIAB"/>
</dbReference>
<evidence type="ECO:0000256" key="10">
    <source>
        <dbReference type="ARBA" id="ARBA00023136"/>
    </source>
</evidence>
<accession>A0A1X6ZJF6</accession>
<dbReference type="SUPFAM" id="SSF46626">
    <property type="entry name" value="Cytochrome c"/>
    <property type="match status" value="1"/>
</dbReference>
<evidence type="ECO:0000256" key="4">
    <source>
        <dbReference type="ARBA" id="ARBA00022617"/>
    </source>
</evidence>
<keyword evidence="14" id="KW-1185">Reference proteome</keyword>
<keyword evidence="9 11" id="KW-0408">Iron</keyword>
<evidence type="ECO:0000313" key="14">
    <source>
        <dbReference type="Proteomes" id="UP000193963"/>
    </source>
</evidence>
<protein>
    <submittedName>
        <fullName evidence="13">Cytochrome c-552</fullName>
    </submittedName>
</protein>
<evidence type="ECO:0000256" key="6">
    <source>
        <dbReference type="ARBA" id="ARBA00022723"/>
    </source>
</evidence>
<evidence type="ECO:0000256" key="3">
    <source>
        <dbReference type="ARBA" id="ARBA00022475"/>
    </source>
</evidence>
<dbReference type="RefSeq" id="WP_085888613.1">
    <property type="nucleotide sequence ID" value="NZ_FWFN01000005.1"/>
</dbReference>
<evidence type="ECO:0000256" key="2">
    <source>
        <dbReference type="ARBA" id="ARBA00022448"/>
    </source>
</evidence>
<evidence type="ECO:0000259" key="12">
    <source>
        <dbReference type="PROSITE" id="PS51007"/>
    </source>
</evidence>
<evidence type="ECO:0000313" key="13">
    <source>
        <dbReference type="EMBL" id="SLN53319.1"/>
    </source>
</evidence>
<reference evidence="13 14" key="1">
    <citation type="submission" date="2017-03" db="EMBL/GenBank/DDBJ databases">
        <authorList>
            <person name="Afonso C.L."/>
            <person name="Miller P.J."/>
            <person name="Scott M.A."/>
            <person name="Spackman E."/>
            <person name="Goraichik I."/>
            <person name="Dimitrov K.M."/>
            <person name="Suarez D.L."/>
            <person name="Swayne D.E."/>
        </authorList>
    </citation>
    <scope>NUCLEOTIDE SEQUENCE [LARGE SCALE GENOMIC DNA]</scope>
    <source>
        <strain evidence="13 14">CECT 7751</strain>
    </source>
</reference>
<dbReference type="GO" id="GO:0009055">
    <property type="term" value="F:electron transfer activity"/>
    <property type="evidence" value="ECO:0007669"/>
    <property type="project" value="InterPro"/>
</dbReference>
<dbReference type="FunFam" id="1.10.760.10:FF:000026">
    <property type="entry name" value="Cytochrome C, membrane-bound"/>
    <property type="match status" value="1"/>
</dbReference>
<dbReference type="InterPro" id="IPR036909">
    <property type="entry name" value="Cyt_c-like_dom_sf"/>
</dbReference>
<dbReference type="OrthoDB" id="9805828at2"/>
<evidence type="ECO:0000256" key="11">
    <source>
        <dbReference type="PROSITE-ProRule" id="PRU00433"/>
    </source>
</evidence>
<evidence type="ECO:0000256" key="5">
    <source>
        <dbReference type="ARBA" id="ARBA00022692"/>
    </source>
</evidence>
<dbReference type="GO" id="GO:0020037">
    <property type="term" value="F:heme binding"/>
    <property type="evidence" value="ECO:0007669"/>
    <property type="project" value="InterPro"/>
</dbReference>
<dbReference type="InterPro" id="IPR002327">
    <property type="entry name" value="Cyt_c_1A/1B"/>
</dbReference>
<evidence type="ECO:0000256" key="7">
    <source>
        <dbReference type="ARBA" id="ARBA00022982"/>
    </source>
</evidence>
<evidence type="ECO:0000256" key="9">
    <source>
        <dbReference type="ARBA" id="ARBA00023004"/>
    </source>
</evidence>
<keyword evidence="2" id="KW-0813">Transport</keyword>
<dbReference type="Gene3D" id="1.10.760.10">
    <property type="entry name" value="Cytochrome c-like domain"/>
    <property type="match status" value="1"/>
</dbReference>
<dbReference type="GO" id="GO:0046872">
    <property type="term" value="F:metal ion binding"/>
    <property type="evidence" value="ECO:0007669"/>
    <property type="project" value="UniProtKB-KW"/>
</dbReference>
<keyword evidence="10" id="KW-0472">Membrane</keyword>
<proteinExistence type="predicted"/>
<comment type="subcellular location">
    <subcellularLocation>
        <location evidence="1">Cell membrane</location>
        <topology evidence="1">Single-pass membrane protein</topology>
    </subcellularLocation>
</comment>
<keyword evidence="8" id="KW-1133">Transmembrane helix</keyword>
<feature type="domain" description="Cytochrome c" evidence="12">
    <location>
        <begin position="75"/>
        <end position="173"/>
    </location>
</feature>
<sequence length="174" mass="18403">MFDTMTGTKIIGGLCGTLLVFLLGNWAADVLYDTSAGGHGGEEHARGYVIDTGADEGAAAEPEPEMSFEEVFASADAGRGERVFNKCRACHKVDGTNGTGPHLDGVVGREVGSVGDFSYSGALKENFDVWTPENLQAFLEDPRNSASGTKMSFAGLDDIEDRANVIAYLQSVSE</sequence>
<dbReference type="PROSITE" id="PS51007">
    <property type="entry name" value="CYTC"/>
    <property type="match status" value="1"/>
</dbReference>
<evidence type="ECO:0000256" key="8">
    <source>
        <dbReference type="ARBA" id="ARBA00022989"/>
    </source>
</evidence>
<dbReference type="Pfam" id="PF00034">
    <property type="entry name" value="Cytochrom_C"/>
    <property type="match status" value="1"/>
</dbReference>
<keyword evidence="7" id="KW-0249">Electron transport</keyword>
<gene>
    <name evidence="13" type="primary">cycM</name>
    <name evidence="13" type="ORF">PSM7751_02560</name>
</gene>
<evidence type="ECO:0000256" key="1">
    <source>
        <dbReference type="ARBA" id="ARBA00004162"/>
    </source>
</evidence>
<dbReference type="Proteomes" id="UP000193963">
    <property type="component" value="Unassembled WGS sequence"/>
</dbReference>
<name>A0A1X6ZJF6_9RHOB</name>
<dbReference type="AlphaFoldDB" id="A0A1X6ZJF6"/>
<dbReference type="PANTHER" id="PTHR11961">
    <property type="entry name" value="CYTOCHROME C"/>
    <property type="match status" value="1"/>
</dbReference>
<keyword evidence="4 11" id="KW-0349">Heme</keyword>
<dbReference type="InterPro" id="IPR009056">
    <property type="entry name" value="Cyt_c-like_dom"/>
</dbReference>
<keyword evidence="5" id="KW-0812">Transmembrane</keyword>
<dbReference type="EMBL" id="FWFN01000005">
    <property type="protein sequence ID" value="SLN53319.1"/>
    <property type="molecule type" value="Genomic_DNA"/>
</dbReference>
<dbReference type="GO" id="GO:0005886">
    <property type="term" value="C:plasma membrane"/>
    <property type="evidence" value="ECO:0007669"/>
    <property type="project" value="UniProtKB-SubCell"/>
</dbReference>
<keyword evidence="6 11" id="KW-0479">Metal-binding</keyword>